<dbReference type="EMBL" id="KB456260">
    <property type="protein sequence ID" value="EMF17441.1"/>
    <property type="molecule type" value="Genomic_DNA"/>
</dbReference>
<organism evidence="5 6">
    <name type="scientific">Sphaerulina musiva (strain SO2202)</name>
    <name type="common">Poplar stem canker fungus</name>
    <name type="synonym">Septoria musiva</name>
    <dbReference type="NCBI Taxonomy" id="692275"/>
    <lineage>
        <taxon>Eukaryota</taxon>
        <taxon>Fungi</taxon>
        <taxon>Dikarya</taxon>
        <taxon>Ascomycota</taxon>
        <taxon>Pezizomycotina</taxon>
        <taxon>Dothideomycetes</taxon>
        <taxon>Dothideomycetidae</taxon>
        <taxon>Mycosphaerellales</taxon>
        <taxon>Mycosphaerellaceae</taxon>
        <taxon>Sphaerulina</taxon>
    </lineage>
</organism>
<feature type="compositionally biased region" description="Basic and acidic residues" evidence="4">
    <location>
        <begin position="378"/>
        <end position="387"/>
    </location>
</feature>
<protein>
    <submittedName>
        <fullName evidence="5">WD40 repeat-like protein</fullName>
    </submittedName>
</protein>
<dbReference type="AlphaFoldDB" id="N1QJM8"/>
<dbReference type="GO" id="GO:0080008">
    <property type="term" value="C:Cul4-RING E3 ubiquitin ligase complex"/>
    <property type="evidence" value="ECO:0007669"/>
    <property type="project" value="TreeGrafter"/>
</dbReference>
<dbReference type="Pfam" id="PF00400">
    <property type="entry name" value="WD40"/>
    <property type="match status" value="4"/>
</dbReference>
<feature type="repeat" description="WD" evidence="3">
    <location>
        <begin position="40"/>
        <end position="70"/>
    </location>
</feature>
<evidence type="ECO:0000256" key="4">
    <source>
        <dbReference type="SAM" id="MobiDB-lite"/>
    </source>
</evidence>
<dbReference type="HOGENOM" id="CLU_001866_0_0_1"/>
<feature type="region of interest" description="Disordered" evidence="4">
    <location>
        <begin position="351"/>
        <end position="392"/>
    </location>
</feature>
<dbReference type="PROSITE" id="PS50294">
    <property type="entry name" value="WD_REPEATS_REGION"/>
    <property type="match status" value="3"/>
</dbReference>
<feature type="region of interest" description="Disordered" evidence="4">
    <location>
        <begin position="960"/>
        <end position="980"/>
    </location>
</feature>
<dbReference type="GO" id="GO:0005737">
    <property type="term" value="C:cytoplasm"/>
    <property type="evidence" value="ECO:0007669"/>
    <property type="project" value="TreeGrafter"/>
</dbReference>
<dbReference type="SUPFAM" id="SSF50978">
    <property type="entry name" value="WD40 repeat-like"/>
    <property type="match status" value="1"/>
</dbReference>
<dbReference type="PANTHER" id="PTHR15574:SF40">
    <property type="entry name" value="WD AND TETRATRICOPEPTIDE REPEATS PROTEIN 1"/>
    <property type="match status" value="1"/>
</dbReference>
<evidence type="ECO:0000256" key="2">
    <source>
        <dbReference type="ARBA" id="ARBA00022737"/>
    </source>
</evidence>
<dbReference type="OMA" id="FRVRYGN"/>
<dbReference type="PANTHER" id="PTHR15574">
    <property type="entry name" value="WD REPEAT DOMAIN-CONTAINING FAMILY"/>
    <property type="match status" value="1"/>
</dbReference>
<dbReference type="InterPro" id="IPR036322">
    <property type="entry name" value="WD40_repeat_dom_sf"/>
</dbReference>
<keyword evidence="1 3" id="KW-0853">WD repeat</keyword>
<evidence type="ECO:0000313" key="5">
    <source>
        <dbReference type="EMBL" id="EMF17441.1"/>
    </source>
</evidence>
<keyword evidence="6" id="KW-1185">Reference proteome</keyword>
<dbReference type="InterPro" id="IPR015943">
    <property type="entry name" value="WD40/YVTN_repeat-like_dom_sf"/>
</dbReference>
<sequence length="1025" mass="113363">MKANFITKLHLRELSDSQRYRRRLYSDRHLVTGLDIVQELDGHSGCVNALSWSSDGHLLASGSDDVHVNIHRYLPGDDSTQPLKLTTSVATGHTQNIFSVKFMPHSADKTVVTAAGDGEVRVFDLEYAGSAGHASRASALASVGRRRRGSQTTYLTDGNTNARVYRSHGDRVKRIVTESSPHLFLSCSEDGEVRQWDLRLPSSAYPPSRGFRFGHDSSAPPPLISYKRYGLDLNSISCSPSQPYYIALGGAHLHALLHDRRMTGRDKLKEKGAHLLPISQLSSEDQELLTSATQCVKKFAPKGQKKMRRSDNGHVTALKISDARPDEIVVSYSGDDIYSFDLLREPNADKAFRDSGQRKRKRVAAGSTASLAHGAADPSKRRIEHSATHSNNDASLRIRYQNGQSEDIPLSAGDQLTAPVTETQRAARHIADLVLRIKVSMFDSGSSTNAASFHNALELAASAIPSMDAIMRGWRYPLDPGPEQIYEQQKLRYHRESSRRFVQAAGTLARAIIGGSTVPAGPLAAHFTSVEARRSDLAVRQQELFSYEFLKSILLWLDSGVGRLIEGFTRPEDMPTTSKAASRLPISESEAGSEAVDEILIPYLLQLASDRPIVNVETNRFEADTERQLFENESAAVFAFAAAVRKPFADLSSAGGDIDTQDRITACRFWASEVARGVLLNATRGLKFADVDRAFGGLGHATREATTDESRINLLHPHDEDEEVNVRTIDMTDDSGQTAVALMVDDTESQQQREGISESNDDDDAVTSDEEEEEDEEEDDETSLSESSSDPDEEDGVPNLGVPRFIYTAAFERQRLKSGVEPDVFCAKPFRNYTGHSNTRTVKDVNYFGNDDEYVVSGSDDGNFFIWDRKTTKLVNILEGDGEVVNVVQGHPYETMLAVSGIDNTIKIFSPDGRAREEARLGRGVNPNPPSSPTPMRIGVRIARRRPQPQQFDEDGDAIVEPTADQSDSDEYLAPSGLQSRRRMYDSRRIIEQNRLEHARGRQDHGITISPDIVQYLIQHGLLRT</sequence>
<dbReference type="STRING" id="692275.N1QJM8"/>
<reference evidence="5 6" key="1">
    <citation type="journal article" date="2012" name="PLoS Pathog.">
        <title>Diverse lifestyles and strategies of plant pathogenesis encoded in the genomes of eighteen Dothideomycetes fungi.</title>
        <authorList>
            <person name="Ohm R.A."/>
            <person name="Feau N."/>
            <person name="Henrissat B."/>
            <person name="Schoch C.L."/>
            <person name="Horwitz B.A."/>
            <person name="Barry K.W."/>
            <person name="Condon B.J."/>
            <person name="Copeland A.C."/>
            <person name="Dhillon B."/>
            <person name="Glaser F."/>
            <person name="Hesse C.N."/>
            <person name="Kosti I."/>
            <person name="LaButti K."/>
            <person name="Lindquist E.A."/>
            <person name="Lucas S."/>
            <person name="Salamov A.A."/>
            <person name="Bradshaw R.E."/>
            <person name="Ciuffetti L."/>
            <person name="Hamelin R.C."/>
            <person name="Kema G.H.J."/>
            <person name="Lawrence C."/>
            <person name="Scott J.A."/>
            <person name="Spatafora J.W."/>
            <person name="Turgeon B.G."/>
            <person name="de Wit P.J.G.M."/>
            <person name="Zhong S."/>
            <person name="Goodwin S.B."/>
            <person name="Grigoriev I.V."/>
        </authorList>
    </citation>
    <scope>NUCLEOTIDE SEQUENCE [LARGE SCALE GENOMIC DNA]</scope>
    <source>
        <strain evidence="5 6">SO2202</strain>
    </source>
</reference>
<dbReference type="GO" id="GO:0045717">
    <property type="term" value="P:negative regulation of fatty acid biosynthetic process"/>
    <property type="evidence" value="ECO:0007669"/>
    <property type="project" value="TreeGrafter"/>
</dbReference>
<dbReference type="RefSeq" id="XP_016765562.1">
    <property type="nucleotide sequence ID" value="XM_016903673.1"/>
</dbReference>
<gene>
    <name evidence="5" type="ORF">SEPMUDRAFT_146473</name>
</gene>
<dbReference type="PROSITE" id="PS50082">
    <property type="entry name" value="WD_REPEATS_2"/>
    <property type="match status" value="4"/>
</dbReference>
<feature type="repeat" description="WD" evidence="3">
    <location>
        <begin position="848"/>
        <end position="877"/>
    </location>
</feature>
<accession>N1QJM8</accession>
<evidence type="ECO:0000256" key="1">
    <source>
        <dbReference type="ARBA" id="ARBA00022574"/>
    </source>
</evidence>
<dbReference type="Proteomes" id="UP000016931">
    <property type="component" value="Unassembled WGS sequence"/>
</dbReference>
<keyword evidence="2" id="KW-0677">Repeat</keyword>
<dbReference type="GeneID" id="27900810"/>
<dbReference type="OrthoDB" id="4869960at2759"/>
<feature type="region of interest" description="Disordered" evidence="4">
    <location>
        <begin position="746"/>
        <end position="800"/>
    </location>
</feature>
<name>N1QJM8_SPHMS</name>
<proteinExistence type="predicted"/>
<evidence type="ECO:0000256" key="3">
    <source>
        <dbReference type="PROSITE-ProRule" id="PRU00221"/>
    </source>
</evidence>
<dbReference type="Gene3D" id="2.130.10.10">
    <property type="entry name" value="YVTN repeat-like/Quinoprotein amine dehydrogenase"/>
    <property type="match status" value="3"/>
</dbReference>
<feature type="repeat" description="WD" evidence="3">
    <location>
        <begin position="165"/>
        <end position="199"/>
    </location>
</feature>
<feature type="compositionally biased region" description="Acidic residues" evidence="4">
    <location>
        <begin position="759"/>
        <end position="796"/>
    </location>
</feature>
<dbReference type="InterPro" id="IPR001680">
    <property type="entry name" value="WD40_rpt"/>
</dbReference>
<dbReference type="SMART" id="SM00320">
    <property type="entry name" value="WD40"/>
    <property type="match status" value="5"/>
</dbReference>
<dbReference type="eggNOG" id="KOG1310">
    <property type="taxonomic scope" value="Eukaryota"/>
</dbReference>
<dbReference type="InterPro" id="IPR045151">
    <property type="entry name" value="DCAF8"/>
</dbReference>
<feature type="repeat" description="WD" evidence="3">
    <location>
        <begin position="90"/>
        <end position="126"/>
    </location>
</feature>
<evidence type="ECO:0000313" key="6">
    <source>
        <dbReference type="Proteomes" id="UP000016931"/>
    </source>
</evidence>